<sequence length="462" mass="50051">MPNKTSNRPFLPATSSDFALPSSSSPLSSTSIQSIDEFNPLLFRFRRPSVLAPKHNSDSRLSSPLTTSFTYPLTRSNVEGTANERDKDRMWTDSSPSSSENTTPPLPGSRSEKDTENDSDGNMMKTSHPRTPPRNSSSQSMDAMSEPPERPPPVRRLSHPVRKFPSPLAPVSSVHTPFQQPKLPRILDLVTESRANENEVKSEAQFQRLVASFSELPMQPRTPRAPSDRGRYPEEVGDESQREETPSDDGDDGDFTFAFAPPTSEPISISKPRTPAPQSVNGSVNGDDATIDSPGGITAMDVDVPSSTFGSPSISTPAAHQWRYTPPPTASAVRTNKRKYDDRFDPYPTASKRRAVSPSVSLLRETHSSLSPIYIPRTSASSSRGPIPIPVSAGPSVTSSPTMNGLSRLERPMSVASSPTMRSSMSLASPITRPLNLSRRRPEGEEKEIDGAGDAVGGLSLS</sequence>
<dbReference type="AlphaFoldDB" id="A0A4S4M2Y7"/>
<dbReference type="Proteomes" id="UP000310158">
    <property type="component" value="Unassembled WGS sequence"/>
</dbReference>
<feature type="region of interest" description="Disordered" evidence="1">
    <location>
        <begin position="211"/>
        <end position="361"/>
    </location>
</feature>
<comment type="caution">
    <text evidence="2">The sequence shown here is derived from an EMBL/GenBank/DDBJ whole genome shotgun (WGS) entry which is preliminary data.</text>
</comment>
<name>A0A4S4M2Y7_9AGAM</name>
<keyword evidence="3" id="KW-1185">Reference proteome</keyword>
<feature type="compositionally biased region" description="Basic and acidic residues" evidence="1">
    <location>
        <begin position="82"/>
        <end position="91"/>
    </location>
</feature>
<dbReference type="OrthoDB" id="5396103at2759"/>
<proteinExistence type="predicted"/>
<reference evidence="2 3" key="1">
    <citation type="submission" date="2019-02" db="EMBL/GenBank/DDBJ databases">
        <title>Genome sequencing of the rare red list fungi Bondarzewia mesenterica.</title>
        <authorList>
            <person name="Buettner E."/>
            <person name="Kellner H."/>
        </authorList>
    </citation>
    <scope>NUCLEOTIDE SEQUENCE [LARGE SCALE GENOMIC DNA]</scope>
    <source>
        <strain evidence="2 3">DSM 108281</strain>
    </source>
</reference>
<protein>
    <submittedName>
        <fullName evidence="2">Uncharacterized protein</fullName>
    </submittedName>
</protein>
<feature type="compositionally biased region" description="Polar residues" evidence="1">
    <location>
        <begin position="415"/>
        <end position="429"/>
    </location>
</feature>
<feature type="compositionally biased region" description="Polar residues" evidence="1">
    <location>
        <begin position="395"/>
        <end position="405"/>
    </location>
</feature>
<dbReference type="EMBL" id="SGPL01000072">
    <property type="protein sequence ID" value="THH18571.1"/>
    <property type="molecule type" value="Genomic_DNA"/>
</dbReference>
<feature type="compositionally biased region" description="Polar residues" evidence="1">
    <location>
        <begin position="59"/>
        <end position="80"/>
    </location>
</feature>
<gene>
    <name evidence="2" type="ORF">EW146_g2458</name>
</gene>
<feature type="compositionally biased region" description="Polar residues" evidence="1">
    <location>
        <begin position="133"/>
        <end position="142"/>
    </location>
</feature>
<evidence type="ECO:0000313" key="2">
    <source>
        <dbReference type="EMBL" id="THH18571.1"/>
    </source>
</evidence>
<feature type="compositionally biased region" description="Low complexity" evidence="1">
    <location>
        <begin position="13"/>
        <end position="31"/>
    </location>
</feature>
<evidence type="ECO:0000256" key="1">
    <source>
        <dbReference type="SAM" id="MobiDB-lite"/>
    </source>
</evidence>
<feature type="region of interest" description="Disordered" evidence="1">
    <location>
        <begin position="374"/>
        <end position="462"/>
    </location>
</feature>
<feature type="region of interest" description="Disordered" evidence="1">
    <location>
        <begin position="1"/>
        <end position="31"/>
    </location>
</feature>
<feature type="region of interest" description="Disordered" evidence="1">
    <location>
        <begin position="52"/>
        <end position="181"/>
    </location>
</feature>
<feature type="compositionally biased region" description="Polar residues" evidence="1">
    <location>
        <begin position="305"/>
        <end position="318"/>
    </location>
</feature>
<accession>A0A4S4M2Y7</accession>
<evidence type="ECO:0000313" key="3">
    <source>
        <dbReference type="Proteomes" id="UP000310158"/>
    </source>
</evidence>
<feature type="compositionally biased region" description="Low complexity" evidence="1">
    <location>
        <begin position="92"/>
        <end position="103"/>
    </location>
</feature>
<feature type="compositionally biased region" description="Basic and acidic residues" evidence="1">
    <location>
        <begin position="226"/>
        <end position="245"/>
    </location>
</feature>
<organism evidence="2 3">
    <name type="scientific">Bondarzewia mesenterica</name>
    <dbReference type="NCBI Taxonomy" id="1095465"/>
    <lineage>
        <taxon>Eukaryota</taxon>
        <taxon>Fungi</taxon>
        <taxon>Dikarya</taxon>
        <taxon>Basidiomycota</taxon>
        <taxon>Agaricomycotina</taxon>
        <taxon>Agaricomycetes</taxon>
        <taxon>Russulales</taxon>
        <taxon>Bondarzewiaceae</taxon>
        <taxon>Bondarzewia</taxon>
    </lineage>
</organism>